<dbReference type="GO" id="GO:0016079">
    <property type="term" value="P:synaptic vesicle exocytosis"/>
    <property type="evidence" value="ECO:0007669"/>
    <property type="project" value="InterPro"/>
</dbReference>
<dbReference type="GO" id="GO:1990504">
    <property type="term" value="P:dense core granule exocytosis"/>
    <property type="evidence" value="ECO:0007669"/>
    <property type="project" value="InterPro"/>
</dbReference>
<dbReference type="FunFam" id="2.30.29.30:FF:000007">
    <property type="entry name" value="Calcium-dependent secretion activator 2 isoform B"/>
    <property type="match status" value="1"/>
</dbReference>
<evidence type="ECO:0000256" key="5">
    <source>
        <dbReference type="ARBA" id="ARBA00022837"/>
    </source>
</evidence>
<evidence type="ECO:0000256" key="8">
    <source>
        <dbReference type="ARBA" id="ARBA00023121"/>
    </source>
</evidence>
<evidence type="ECO:0000256" key="3">
    <source>
        <dbReference type="ARBA" id="ARBA00022483"/>
    </source>
</evidence>
<protein>
    <submittedName>
        <fullName evidence="16">Calcium-dependent secretion activator</fullName>
    </submittedName>
</protein>
<dbReference type="Gene3D" id="2.60.40.150">
    <property type="entry name" value="C2 domain"/>
    <property type="match status" value="1"/>
</dbReference>
<sequence length="1389" mass="158245">MLEPSSSEEESENETIEEESSEPTALSASTTTLEIPRSGSITRSVSPASGVDNLSVVSASQSRSNSLARPSSPSPSLVSEKDKEKDDVDKAEKEEEERKKRLQLYVFVLRCIAYPFNAKQPTDMVRRNLKVTKQQLETIQGRFQAFFKGETSITADEAFNNAMQNYYDVFLKSDRVARMVQSGACSQQDFRDVFKINIEKRVRSLPEINGLSKETVLTSWLNKFDAIFRGDEDTRKPQSRLQQNVASELILSKEQLYDMFQNILGVKKFEHQLLYNALQLDSQDEQAAAIRRELDGRVQKVNEMEKNRKLMPKFVLKEMEILYIEELRSSINQLMLNLESLPVSKGGADGKYGLQKLKRYNHSNSCCAFKLILSNHHNCINIHFFFFLLPKAVDQAISQHPQIYGLNAALLNSLCACKLRYGLSFTMHSQSSLSKEALTEDGETSLSKLDVVLSFTLEVVVMEVKGLKSLAPNRIVYCTMEVEGGEKLQTDHAEASKPMWDTQGDFTTTHALPIIKVKLYTESPGLLSLDDKELGKVIIKPTPLSPKTPEWYKMIVPKNAPDQDLRIKIVVRMDKPLNMKHCGYLFAQGKQVWKKWKKRYFLLVQVSQYTFAMCSYREKKSEPTEMMQLDGYTVDYVEPVPDLEGGRFFFNAVKEGDSVLYASDDENESHLWVMAMYRATGQSHKPTPLIQPQTSKNSTISRLQGDADRARKHGMDEFISADPCKFNHHTLFRTLQTTTLDYRLNDPYCSLGWFSPGQVFVLDEYCARYGVRSCYRHLCYLHDLLDRAEKSIMIDPTLIHYSYAFCASHVHGNRPDGIGTVTVEEKDIFAEIKERLRILLENQITHFRYCFPFGRPEGALKAALSLLERVLMKDVMTPAPHEEVRAVIKKCLENAALVNYTRISEQAKIEDIEMDESASPSKKLEDLAHLAELCVDLLQQNNENYAEAFAWFSDLLVEHAEIFWSLFAVDMDTVLAEQPPDTWDSFPVFQVLNDYLRIDENLCGGRFHQHLRDTFAPQVVRYVDLMESSIAQSLHKGYEKERWELKGHGCITSEDLFWKLDALQSFIRDLHWPDEVFAKHLEQRLKLMACDMLDSCINRTLQAFQQWQKKGSKWTSTDYIVPSEMCAMINVVLEAKNQSLKLCTVEGVDLHQYHAKIDEMVDKSLNQMMTGLITKLTSILELTLNKLSRYDEGSLLAPILSLTYKQGVSSSGKDVGLAYINFARNSMEQLRQKVTDELWVLGLFEDWYAAQISMICTWLSERLDHGLHSFQLAALSHIAKKLYSDFELQGIEEEKLNSKTYQTITSRLQLEEATAAVNDPSLREKDDSEDYPDGEEGAKARTVLRDDGAEGYVSSIKNVTQNMVGRISNLSRGGLGGLANKFSGGFLNF</sequence>
<feature type="domain" description="PH" evidence="13">
    <location>
        <begin position="578"/>
        <end position="681"/>
    </location>
</feature>
<evidence type="ECO:0000256" key="11">
    <source>
        <dbReference type="ARBA" id="ARBA00034103"/>
    </source>
</evidence>
<dbReference type="SUPFAM" id="SSF50729">
    <property type="entry name" value="PH domain-like"/>
    <property type="match status" value="1"/>
</dbReference>
<dbReference type="CDD" id="cd01234">
    <property type="entry name" value="PH_CADPS"/>
    <property type="match status" value="1"/>
</dbReference>
<keyword evidence="9" id="KW-0472">Membrane</keyword>
<name>A0AAV4S6K1_9ARAC</name>
<dbReference type="InterPro" id="IPR035892">
    <property type="entry name" value="C2_domain_sf"/>
</dbReference>
<feature type="domain" description="MHD1" evidence="15">
    <location>
        <begin position="969"/>
        <end position="1100"/>
    </location>
</feature>
<dbReference type="InterPro" id="IPR000008">
    <property type="entry name" value="C2_dom"/>
</dbReference>
<feature type="compositionally biased region" description="Acidic residues" evidence="12">
    <location>
        <begin position="1"/>
        <end position="21"/>
    </location>
</feature>
<keyword evidence="10" id="KW-0968">Cytoplasmic vesicle</keyword>
<keyword evidence="17" id="KW-1185">Reference proteome</keyword>
<feature type="compositionally biased region" description="Polar residues" evidence="12">
    <location>
        <begin position="23"/>
        <end position="47"/>
    </location>
</feature>
<proteinExistence type="predicted"/>
<dbReference type="GO" id="GO:0008289">
    <property type="term" value="F:lipid binding"/>
    <property type="evidence" value="ECO:0007669"/>
    <property type="project" value="UniProtKB-KW"/>
</dbReference>
<dbReference type="GO" id="GO:0030659">
    <property type="term" value="C:cytoplasmic vesicle membrane"/>
    <property type="evidence" value="ECO:0007669"/>
    <property type="project" value="UniProtKB-SubCell"/>
</dbReference>
<evidence type="ECO:0000256" key="4">
    <source>
        <dbReference type="ARBA" id="ARBA00022723"/>
    </source>
</evidence>
<dbReference type="PANTHER" id="PTHR12166">
    <property type="entry name" value="CALCIUM-DEPENDENT SECRETION ACTIVATOR"/>
    <property type="match status" value="1"/>
</dbReference>
<dbReference type="PANTHER" id="PTHR12166:SF8">
    <property type="entry name" value="CALCIUM-DEPENDENT SECRETION ACTIVATOR"/>
    <property type="match status" value="1"/>
</dbReference>
<evidence type="ECO:0000313" key="17">
    <source>
        <dbReference type="Proteomes" id="UP001054837"/>
    </source>
</evidence>
<dbReference type="InterPro" id="IPR001849">
    <property type="entry name" value="PH_domain"/>
</dbReference>
<evidence type="ECO:0000259" key="14">
    <source>
        <dbReference type="PROSITE" id="PS50004"/>
    </source>
</evidence>
<keyword evidence="5" id="KW-0106">Calcium</keyword>
<dbReference type="Pfam" id="PF00169">
    <property type="entry name" value="PH"/>
    <property type="match status" value="1"/>
</dbReference>
<keyword evidence="8" id="KW-0446">Lipid-binding</keyword>
<reference evidence="16 17" key="1">
    <citation type="submission" date="2021-06" db="EMBL/GenBank/DDBJ databases">
        <title>Caerostris darwini draft genome.</title>
        <authorList>
            <person name="Kono N."/>
            <person name="Arakawa K."/>
        </authorList>
    </citation>
    <scope>NUCLEOTIDE SEQUENCE [LARGE SCALE GENOMIC DNA]</scope>
</reference>
<dbReference type="PROSITE" id="PS51258">
    <property type="entry name" value="MHD1"/>
    <property type="match status" value="1"/>
</dbReference>
<dbReference type="SMART" id="SM00233">
    <property type="entry name" value="PH"/>
    <property type="match status" value="1"/>
</dbReference>
<dbReference type="GO" id="GO:0098793">
    <property type="term" value="C:presynapse"/>
    <property type="evidence" value="ECO:0007669"/>
    <property type="project" value="GOC"/>
</dbReference>
<evidence type="ECO:0000256" key="10">
    <source>
        <dbReference type="ARBA" id="ARBA00023329"/>
    </source>
</evidence>
<keyword evidence="6" id="KW-0653">Protein transport</keyword>
<feature type="domain" description="C2" evidence="14">
    <location>
        <begin position="438"/>
        <end position="552"/>
    </location>
</feature>
<keyword evidence="7" id="KW-0770">Synapse</keyword>
<dbReference type="InterPro" id="IPR033227">
    <property type="entry name" value="CAPS"/>
</dbReference>
<dbReference type="SMART" id="SM01145">
    <property type="entry name" value="DUF1041"/>
    <property type="match status" value="1"/>
</dbReference>
<dbReference type="SUPFAM" id="SSF49562">
    <property type="entry name" value="C2 domain (Calcium/lipid-binding domain, CaLB)"/>
    <property type="match status" value="1"/>
</dbReference>
<gene>
    <name evidence="16" type="primary">Cadps</name>
    <name evidence="16" type="ORF">CDAR_486634</name>
</gene>
<evidence type="ECO:0000259" key="15">
    <source>
        <dbReference type="PROSITE" id="PS51258"/>
    </source>
</evidence>
<dbReference type="SMART" id="SM00239">
    <property type="entry name" value="C2"/>
    <property type="match status" value="1"/>
</dbReference>
<keyword evidence="3" id="KW-0268">Exocytosis</keyword>
<comment type="subcellular location">
    <subcellularLocation>
        <location evidence="1">Cytoplasmic vesicle membrane</location>
    </subcellularLocation>
    <subcellularLocation>
        <location evidence="11">Synapse</location>
    </subcellularLocation>
</comment>
<dbReference type="InterPro" id="IPR057457">
    <property type="entry name" value="CAPS_C2"/>
</dbReference>
<evidence type="ECO:0000256" key="7">
    <source>
        <dbReference type="ARBA" id="ARBA00023018"/>
    </source>
</evidence>
<keyword evidence="4" id="KW-0479">Metal-binding</keyword>
<evidence type="ECO:0000259" key="13">
    <source>
        <dbReference type="PROSITE" id="PS50003"/>
    </source>
</evidence>
<evidence type="ECO:0000256" key="12">
    <source>
        <dbReference type="SAM" id="MobiDB-lite"/>
    </source>
</evidence>
<dbReference type="Proteomes" id="UP001054837">
    <property type="component" value="Unassembled WGS sequence"/>
</dbReference>
<dbReference type="InterPro" id="IPR011993">
    <property type="entry name" value="PH-like_dom_sf"/>
</dbReference>
<organism evidence="16 17">
    <name type="scientific">Caerostris darwini</name>
    <dbReference type="NCBI Taxonomy" id="1538125"/>
    <lineage>
        <taxon>Eukaryota</taxon>
        <taxon>Metazoa</taxon>
        <taxon>Ecdysozoa</taxon>
        <taxon>Arthropoda</taxon>
        <taxon>Chelicerata</taxon>
        <taxon>Arachnida</taxon>
        <taxon>Araneae</taxon>
        <taxon>Araneomorphae</taxon>
        <taxon>Entelegynae</taxon>
        <taxon>Araneoidea</taxon>
        <taxon>Araneidae</taxon>
        <taxon>Caerostris</taxon>
    </lineage>
</organism>
<dbReference type="InterPro" id="IPR014770">
    <property type="entry name" value="Munc13_1"/>
</dbReference>
<dbReference type="InterPro" id="IPR010439">
    <property type="entry name" value="MUN_dom"/>
</dbReference>
<dbReference type="Pfam" id="PF25341">
    <property type="entry name" value="C2_CAPS"/>
    <property type="match status" value="1"/>
</dbReference>
<feature type="region of interest" description="Disordered" evidence="12">
    <location>
        <begin position="1315"/>
        <end position="1339"/>
    </location>
</feature>
<feature type="region of interest" description="Disordered" evidence="12">
    <location>
        <begin position="1"/>
        <end position="95"/>
    </location>
</feature>
<dbReference type="GO" id="GO:0046872">
    <property type="term" value="F:metal ion binding"/>
    <property type="evidence" value="ECO:0007669"/>
    <property type="project" value="UniProtKB-KW"/>
</dbReference>
<evidence type="ECO:0000256" key="9">
    <source>
        <dbReference type="ARBA" id="ARBA00023136"/>
    </source>
</evidence>
<accession>A0AAV4S6K1</accession>
<evidence type="ECO:0000313" key="16">
    <source>
        <dbReference type="EMBL" id="GIY30128.1"/>
    </source>
</evidence>
<dbReference type="Gene3D" id="2.30.29.30">
    <property type="entry name" value="Pleckstrin-homology domain (PH domain)/Phosphotyrosine-binding domain (PTB)"/>
    <property type="match status" value="1"/>
</dbReference>
<evidence type="ECO:0000256" key="1">
    <source>
        <dbReference type="ARBA" id="ARBA00004156"/>
    </source>
</evidence>
<dbReference type="FunFam" id="1.10.357.50:FF:000002">
    <property type="entry name" value="calcium-dependent secretion activator 2 isoform X7"/>
    <property type="match status" value="1"/>
</dbReference>
<dbReference type="GO" id="GO:0015031">
    <property type="term" value="P:protein transport"/>
    <property type="evidence" value="ECO:0007669"/>
    <property type="project" value="UniProtKB-KW"/>
</dbReference>
<dbReference type="PROSITE" id="PS50004">
    <property type="entry name" value="C2"/>
    <property type="match status" value="1"/>
</dbReference>
<dbReference type="EMBL" id="BPLQ01007431">
    <property type="protein sequence ID" value="GIY30128.1"/>
    <property type="molecule type" value="Genomic_DNA"/>
</dbReference>
<feature type="compositionally biased region" description="Low complexity" evidence="12">
    <location>
        <begin position="53"/>
        <end position="78"/>
    </location>
</feature>
<dbReference type="Gene3D" id="1.10.357.50">
    <property type="match status" value="1"/>
</dbReference>
<dbReference type="Pfam" id="PF06292">
    <property type="entry name" value="MUN"/>
    <property type="match status" value="2"/>
</dbReference>
<evidence type="ECO:0000256" key="2">
    <source>
        <dbReference type="ARBA" id="ARBA00022448"/>
    </source>
</evidence>
<keyword evidence="2" id="KW-0813">Transport</keyword>
<feature type="compositionally biased region" description="Basic and acidic residues" evidence="12">
    <location>
        <begin position="79"/>
        <end position="95"/>
    </location>
</feature>
<evidence type="ECO:0000256" key="6">
    <source>
        <dbReference type="ARBA" id="ARBA00022927"/>
    </source>
</evidence>
<comment type="caution">
    <text evidence="16">The sequence shown here is derived from an EMBL/GenBank/DDBJ whole genome shotgun (WGS) entry which is preliminary data.</text>
</comment>
<dbReference type="PROSITE" id="PS50003">
    <property type="entry name" value="PH_DOMAIN"/>
    <property type="match status" value="1"/>
</dbReference>